<reference evidence="1 2" key="1">
    <citation type="submission" date="2022-05" db="EMBL/GenBank/DDBJ databases">
        <title>Genome Sequencing of Bee-Associated Microbes.</title>
        <authorList>
            <person name="Dunlap C."/>
        </authorList>
    </citation>
    <scope>NUCLEOTIDE SEQUENCE [LARGE SCALE GENOMIC DNA]</scope>
    <source>
        <strain evidence="1 2">NRRL NRS-1438</strain>
    </source>
</reference>
<accession>A0ABT4DU27</accession>
<protein>
    <submittedName>
        <fullName evidence="1">Uncharacterized protein</fullName>
    </submittedName>
</protein>
<sequence>MCAWTVSVADDTYRIADIEYNLRARLVVRFRRIHNGPAAVADGVLNHLLVAVTNDNGIPSGFHN</sequence>
<keyword evidence="2" id="KW-1185">Reference proteome</keyword>
<gene>
    <name evidence="1" type="ORF">M5X09_13895</name>
</gene>
<name>A0ABT4DU27_9BACL</name>
<evidence type="ECO:0000313" key="1">
    <source>
        <dbReference type="EMBL" id="MCY9520745.1"/>
    </source>
</evidence>
<organism evidence="1 2">
    <name type="scientific">Paenibacillus apiarius</name>
    <dbReference type="NCBI Taxonomy" id="46240"/>
    <lineage>
        <taxon>Bacteria</taxon>
        <taxon>Bacillati</taxon>
        <taxon>Bacillota</taxon>
        <taxon>Bacilli</taxon>
        <taxon>Bacillales</taxon>
        <taxon>Paenibacillaceae</taxon>
        <taxon>Paenibacillus</taxon>
    </lineage>
</organism>
<dbReference type="RefSeq" id="WP_140397930.1">
    <property type="nucleotide sequence ID" value="NZ_JAMDLV010000036.1"/>
</dbReference>
<dbReference type="Proteomes" id="UP001207626">
    <property type="component" value="Unassembled WGS sequence"/>
</dbReference>
<proteinExistence type="predicted"/>
<dbReference type="EMBL" id="JAMDLW010000019">
    <property type="protein sequence ID" value="MCY9520745.1"/>
    <property type="molecule type" value="Genomic_DNA"/>
</dbReference>
<evidence type="ECO:0000313" key="2">
    <source>
        <dbReference type="Proteomes" id="UP001207626"/>
    </source>
</evidence>
<comment type="caution">
    <text evidence="1">The sequence shown here is derived from an EMBL/GenBank/DDBJ whole genome shotgun (WGS) entry which is preliminary data.</text>
</comment>